<accession>A0ABN1U0D2</accession>
<dbReference type="Proteomes" id="UP001501581">
    <property type="component" value="Unassembled WGS sequence"/>
</dbReference>
<reference evidence="1 2" key="1">
    <citation type="journal article" date="2019" name="Int. J. Syst. Evol. Microbiol.">
        <title>The Global Catalogue of Microorganisms (GCM) 10K type strain sequencing project: providing services to taxonomists for standard genome sequencing and annotation.</title>
        <authorList>
            <consortium name="The Broad Institute Genomics Platform"/>
            <consortium name="The Broad Institute Genome Sequencing Center for Infectious Disease"/>
            <person name="Wu L."/>
            <person name="Ma J."/>
        </authorList>
    </citation>
    <scope>NUCLEOTIDE SEQUENCE [LARGE SCALE GENOMIC DNA]</scope>
    <source>
        <strain evidence="1 2">JCM 13008</strain>
    </source>
</reference>
<comment type="caution">
    <text evidence="1">The sequence shown here is derived from an EMBL/GenBank/DDBJ whole genome shotgun (WGS) entry which is preliminary data.</text>
</comment>
<dbReference type="EMBL" id="BAAALG010000013">
    <property type="protein sequence ID" value="GAA1110945.1"/>
    <property type="molecule type" value="Genomic_DNA"/>
</dbReference>
<proteinExistence type="predicted"/>
<evidence type="ECO:0000313" key="2">
    <source>
        <dbReference type="Proteomes" id="UP001501581"/>
    </source>
</evidence>
<dbReference type="RefSeq" id="WP_343996138.1">
    <property type="nucleotide sequence ID" value="NZ_BAAALG010000013.1"/>
</dbReference>
<dbReference type="Gene3D" id="3.30.530.20">
    <property type="match status" value="1"/>
</dbReference>
<dbReference type="Pfam" id="PF10604">
    <property type="entry name" value="Polyketide_cyc2"/>
    <property type="match status" value="1"/>
</dbReference>
<protein>
    <recommendedName>
        <fullName evidence="3">Polyketide cyclase / dehydrase and lipid transport</fullName>
    </recommendedName>
</protein>
<name>A0ABN1U0D2_9ACTN</name>
<dbReference type="InterPro" id="IPR019587">
    <property type="entry name" value="Polyketide_cyclase/dehydratase"/>
</dbReference>
<dbReference type="SUPFAM" id="SSF55961">
    <property type="entry name" value="Bet v1-like"/>
    <property type="match status" value="1"/>
</dbReference>
<sequence length="137" mass="14889">MSSQVVHFPCSPQAAFDYLSDPARRPEWQSSLRAVVPLSDPVDGPHAEWIDVTWPGLRPRMRTTIYEPGVRWAEVGHWRGVSATLELTFDGDDGGTDVAVQFTLSGAGWRRPIVAVAGLLAPGAVIADLRRAALNVT</sequence>
<keyword evidence="2" id="KW-1185">Reference proteome</keyword>
<evidence type="ECO:0000313" key="1">
    <source>
        <dbReference type="EMBL" id="GAA1110945.1"/>
    </source>
</evidence>
<dbReference type="InterPro" id="IPR023393">
    <property type="entry name" value="START-like_dom_sf"/>
</dbReference>
<evidence type="ECO:0008006" key="3">
    <source>
        <dbReference type="Google" id="ProtNLM"/>
    </source>
</evidence>
<dbReference type="CDD" id="cd07812">
    <property type="entry name" value="SRPBCC"/>
    <property type="match status" value="1"/>
</dbReference>
<organism evidence="1 2">
    <name type="scientific">Nocardioides dubius</name>
    <dbReference type="NCBI Taxonomy" id="317019"/>
    <lineage>
        <taxon>Bacteria</taxon>
        <taxon>Bacillati</taxon>
        <taxon>Actinomycetota</taxon>
        <taxon>Actinomycetes</taxon>
        <taxon>Propionibacteriales</taxon>
        <taxon>Nocardioidaceae</taxon>
        <taxon>Nocardioides</taxon>
    </lineage>
</organism>
<gene>
    <name evidence="1" type="ORF">GCM10009668_34830</name>
</gene>